<feature type="non-terminal residue" evidence="1">
    <location>
        <position position="77"/>
    </location>
</feature>
<feature type="non-terminal residue" evidence="1">
    <location>
        <position position="1"/>
    </location>
</feature>
<name>A0ABQ9TNL0_SAGOE</name>
<keyword evidence="2" id="KW-1185">Reference proteome</keyword>
<evidence type="ECO:0000313" key="2">
    <source>
        <dbReference type="Proteomes" id="UP001266305"/>
    </source>
</evidence>
<gene>
    <name evidence="1" type="ORF">P7K49_035443</name>
</gene>
<proteinExistence type="predicted"/>
<accession>A0ABQ9TNL0</accession>
<reference evidence="1 2" key="1">
    <citation type="submission" date="2023-05" db="EMBL/GenBank/DDBJ databases">
        <title>B98-5 Cell Line De Novo Hybrid Assembly: An Optical Mapping Approach.</title>
        <authorList>
            <person name="Kananen K."/>
            <person name="Auerbach J.A."/>
            <person name="Kautto E."/>
            <person name="Blachly J.S."/>
        </authorList>
    </citation>
    <scope>NUCLEOTIDE SEQUENCE [LARGE SCALE GENOMIC DNA]</scope>
    <source>
        <strain evidence="1">B95-8</strain>
        <tissue evidence="1">Cell line</tissue>
    </source>
</reference>
<dbReference type="EMBL" id="JASSZA010000020">
    <property type="protein sequence ID" value="KAK2086018.1"/>
    <property type="molecule type" value="Genomic_DNA"/>
</dbReference>
<evidence type="ECO:0000313" key="1">
    <source>
        <dbReference type="EMBL" id="KAK2086018.1"/>
    </source>
</evidence>
<protein>
    <submittedName>
        <fullName evidence="1">Uncharacterized protein</fullName>
    </submittedName>
</protein>
<sequence>VQQLGLTWTPGALEDEAGQMRRQEPGSGKLFLAEWKEVAFAGHWPRLHFGGLLKSMRTASATRAEASSSGPAHPHLA</sequence>
<organism evidence="1 2">
    <name type="scientific">Saguinus oedipus</name>
    <name type="common">Cotton-top tamarin</name>
    <name type="synonym">Oedipomidas oedipus</name>
    <dbReference type="NCBI Taxonomy" id="9490"/>
    <lineage>
        <taxon>Eukaryota</taxon>
        <taxon>Metazoa</taxon>
        <taxon>Chordata</taxon>
        <taxon>Craniata</taxon>
        <taxon>Vertebrata</taxon>
        <taxon>Euteleostomi</taxon>
        <taxon>Mammalia</taxon>
        <taxon>Eutheria</taxon>
        <taxon>Euarchontoglires</taxon>
        <taxon>Primates</taxon>
        <taxon>Haplorrhini</taxon>
        <taxon>Platyrrhini</taxon>
        <taxon>Cebidae</taxon>
        <taxon>Callitrichinae</taxon>
        <taxon>Saguinus</taxon>
    </lineage>
</organism>
<dbReference type="Proteomes" id="UP001266305">
    <property type="component" value="Unassembled WGS sequence"/>
</dbReference>
<comment type="caution">
    <text evidence="1">The sequence shown here is derived from an EMBL/GenBank/DDBJ whole genome shotgun (WGS) entry which is preliminary data.</text>
</comment>